<reference evidence="1 2" key="1">
    <citation type="submission" date="2022-08" db="EMBL/GenBank/DDBJ databases">
        <title>Reclassification of Massilia species as members of the genera Telluria, Duganella, Pseudoduganella, Mokoshia gen. nov. and Zemynaea gen. nov. using orthogonal and non-orthogonal genome-based approaches.</title>
        <authorList>
            <person name="Bowman J.P."/>
        </authorList>
    </citation>
    <scope>NUCLEOTIDE SEQUENCE [LARGE SCALE GENOMIC DNA]</scope>
    <source>
        <strain evidence="1 2">JCM 31661</strain>
    </source>
</reference>
<dbReference type="PROSITE" id="PS51257">
    <property type="entry name" value="PROKAR_LIPOPROTEIN"/>
    <property type="match status" value="1"/>
</dbReference>
<accession>A0ABT2AL90</accession>
<keyword evidence="2" id="KW-1185">Reference proteome</keyword>
<name>A0ABT2AL90_9BURK</name>
<dbReference type="EMBL" id="JANUHA010000006">
    <property type="protein sequence ID" value="MCS0596983.1"/>
    <property type="molecule type" value="Genomic_DNA"/>
</dbReference>
<evidence type="ECO:0000313" key="1">
    <source>
        <dbReference type="EMBL" id="MCS0596983.1"/>
    </source>
</evidence>
<comment type="caution">
    <text evidence="1">The sequence shown here is derived from an EMBL/GenBank/DDBJ whole genome shotgun (WGS) entry which is preliminary data.</text>
</comment>
<protein>
    <recommendedName>
        <fullName evidence="3">Efflux transporter periplasmic adaptor subunit</fullName>
    </recommendedName>
</protein>
<gene>
    <name evidence="1" type="ORF">NX780_11565</name>
</gene>
<proteinExistence type="predicted"/>
<evidence type="ECO:0008006" key="3">
    <source>
        <dbReference type="Google" id="ProtNLM"/>
    </source>
</evidence>
<dbReference type="Proteomes" id="UP001206572">
    <property type="component" value="Unassembled WGS sequence"/>
</dbReference>
<organism evidence="1 2">
    <name type="scientific">Massilia agri</name>
    <dbReference type="NCBI Taxonomy" id="1886785"/>
    <lineage>
        <taxon>Bacteria</taxon>
        <taxon>Pseudomonadati</taxon>
        <taxon>Pseudomonadota</taxon>
        <taxon>Betaproteobacteria</taxon>
        <taxon>Burkholderiales</taxon>
        <taxon>Oxalobacteraceae</taxon>
        <taxon>Telluria group</taxon>
        <taxon>Massilia</taxon>
    </lineage>
</organism>
<dbReference type="RefSeq" id="WP_258828005.1">
    <property type="nucleotide sequence ID" value="NZ_JANUHA010000006.1"/>
</dbReference>
<sequence length="40" mass="4378">MHPRRALIPMLVLAVLALSGCKDQREPVKPIVDLSIVLAN</sequence>
<evidence type="ECO:0000313" key="2">
    <source>
        <dbReference type="Proteomes" id="UP001206572"/>
    </source>
</evidence>